<feature type="transmembrane region" description="Helical" evidence="1">
    <location>
        <begin position="229"/>
        <end position="253"/>
    </location>
</feature>
<gene>
    <name evidence="2" type="ORF">OLEA9_A117692</name>
</gene>
<proteinExistence type="predicted"/>
<dbReference type="Gramene" id="OE9A117692T1">
    <property type="protein sequence ID" value="OE9A117692C1"/>
    <property type="gene ID" value="OE9A117692"/>
</dbReference>
<dbReference type="OrthoDB" id="1908649at2759"/>
<feature type="transmembrane region" description="Helical" evidence="1">
    <location>
        <begin position="265"/>
        <end position="293"/>
    </location>
</feature>
<keyword evidence="3" id="KW-1185">Reference proteome</keyword>
<keyword evidence="1" id="KW-1133">Transmembrane helix</keyword>
<evidence type="ECO:0000313" key="2">
    <source>
        <dbReference type="EMBL" id="CAA2956793.1"/>
    </source>
</evidence>
<feature type="transmembrane region" description="Helical" evidence="1">
    <location>
        <begin position="142"/>
        <end position="167"/>
    </location>
</feature>
<sequence length="332" mass="38902">MEREQEEMQFLGLFDIYIESYKIIYRWKKIFAQITLSLILPLSFIFLTHEEVSEILYWRIRRTEHQLHWTKTGTPKYERLSDLASSEWANYMIFRAVYFTFLLIFSLLCTSAVVYIVACIYTAREITFKKVMSVVPKVWKRLMVTFLCTFFAFFAYNIIFALTLILWGDTIADSTAGAVVFVIILIVYFIGFVYMTIIWQLASVVTVLEDSYGFKAMIKSKALIKGKMFITIIIFLKLNFTLAFINFVFKAYVVYGWRVRVLTKIGFGVLCLGLLLKLILFGLIIQTVIYFVCKSYHHENIDKSALSDHLEVYMGEYVPLKAKDVQLEEYHV</sequence>
<comment type="caution">
    <text evidence="2">The sequence shown here is derived from an EMBL/GenBank/DDBJ whole genome shotgun (WGS) entry which is preliminary data.</text>
</comment>
<protein>
    <submittedName>
        <fullName evidence="2">Transmembrane</fullName>
    </submittedName>
</protein>
<feature type="transmembrane region" description="Helical" evidence="1">
    <location>
        <begin position="179"/>
        <end position="208"/>
    </location>
</feature>
<feature type="transmembrane region" description="Helical" evidence="1">
    <location>
        <begin position="96"/>
        <end position="121"/>
    </location>
</feature>
<evidence type="ECO:0000313" key="3">
    <source>
        <dbReference type="Proteomes" id="UP000594638"/>
    </source>
</evidence>
<evidence type="ECO:0000256" key="1">
    <source>
        <dbReference type="SAM" id="Phobius"/>
    </source>
</evidence>
<name>A0A8S0PYS8_OLEEU</name>
<organism evidence="2 3">
    <name type="scientific">Olea europaea subsp. europaea</name>
    <dbReference type="NCBI Taxonomy" id="158383"/>
    <lineage>
        <taxon>Eukaryota</taxon>
        <taxon>Viridiplantae</taxon>
        <taxon>Streptophyta</taxon>
        <taxon>Embryophyta</taxon>
        <taxon>Tracheophyta</taxon>
        <taxon>Spermatophyta</taxon>
        <taxon>Magnoliopsida</taxon>
        <taxon>eudicotyledons</taxon>
        <taxon>Gunneridae</taxon>
        <taxon>Pentapetalae</taxon>
        <taxon>asterids</taxon>
        <taxon>lamiids</taxon>
        <taxon>Lamiales</taxon>
        <taxon>Oleaceae</taxon>
        <taxon>Oleeae</taxon>
        <taxon>Olea</taxon>
    </lineage>
</organism>
<dbReference type="Proteomes" id="UP000594638">
    <property type="component" value="Unassembled WGS sequence"/>
</dbReference>
<dbReference type="AlphaFoldDB" id="A0A8S0PYS8"/>
<keyword evidence="1" id="KW-0472">Membrane</keyword>
<dbReference type="EMBL" id="CACTIH010000198">
    <property type="protein sequence ID" value="CAA2956793.1"/>
    <property type="molecule type" value="Genomic_DNA"/>
</dbReference>
<feature type="transmembrane region" description="Helical" evidence="1">
    <location>
        <begin position="30"/>
        <end position="49"/>
    </location>
</feature>
<reference evidence="2 3" key="1">
    <citation type="submission" date="2019-12" db="EMBL/GenBank/DDBJ databases">
        <authorList>
            <person name="Alioto T."/>
            <person name="Alioto T."/>
            <person name="Gomez Garrido J."/>
        </authorList>
    </citation>
    <scope>NUCLEOTIDE SEQUENCE [LARGE SCALE GENOMIC DNA]</scope>
</reference>
<dbReference type="PANTHER" id="PTHR33133">
    <property type="entry name" value="OS08G0107100 PROTEIN-RELATED"/>
    <property type="match status" value="1"/>
</dbReference>
<keyword evidence="1 2" id="KW-0812">Transmembrane</keyword>
<accession>A0A8S0PYS8</accession>
<dbReference type="PANTHER" id="PTHR33133:SF51">
    <property type="entry name" value="THH1_TOM1_TOM3 DOMAIN-CONTAINING PROTEIN"/>
    <property type="match status" value="1"/>
</dbReference>